<dbReference type="Pfam" id="PF24894">
    <property type="entry name" value="Hexapep_GlmU"/>
    <property type="match status" value="1"/>
</dbReference>
<name>A0A917TDS9_9BACI</name>
<evidence type="ECO:0000259" key="1">
    <source>
        <dbReference type="Pfam" id="PF24894"/>
    </source>
</evidence>
<dbReference type="Gene3D" id="2.160.10.10">
    <property type="entry name" value="Hexapeptide repeat proteins"/>
    <property type="match status" value="1"/>
</dbReference>
<evidence type="ECO:0000313" key="3">
    <source>
        <dbReference type="Proteomes" id="UP000618460"/>
    </source>
</evidence>
<reference evidence="2" key="2">
    <citation type="submission" date="2020-09" db="EMBL/GenBank/DDBJ databases">
        <authorList>
            <person name="Sun Q."/>
            <person name="Zhou Y."/>
        </authorList>
    </citation>
    <scope>NUCLEOTIDE SEQUENCE</scope>
    <source>
        <strain evidence="2">CGMCC 1.6333</strain>
    </source>
</reference>
<dbReference type="Proteomes" id="UP000618460">
    <property type="component" value="Unassembled WGS sequence"/>
</dbReference>
<dbReference type="InterPro" id="IPR056818">
    <property type="entry name" value="GlmU/GlgC-like_hexapep"/>
</dbReference>
<sequence>MQKSINQSIILPGVRIGENVSLERVIVQGNITIPSGTEIIAKENEEPIVISDEMIQKMLHTGGKNNGNNDGSY</sequence>
<dbReference type="InterPro" id="IPR011004">
    <property type="entry name" value="Trimer_LpxA-like_sf"/>
</dbReference>
<comment type="caution">
    <text evidence="2">The sequence shown here is derived from an EMBL/GenBank/DDBJ whole genome shotgun (WGS) entry which is preliminary data.</text>
</comment>
<organism evidence="2 3">
    <name type="scientific">Paraliobacillus quinghaiensis</name>
    <dbReference type="NCBI Taxonomy" id="470815"/>
    <lineage>
        <taxon>Bacteria</taxon>
        <taxon>Bacillati</taxon>
        <taxon>Bacillota</taxon>
        <taxon>Bacilli</taxon>
        <taxon>Bacillales</taxon>
        <taxon>Bacillaceae</taxon>
        <taxon>Paraliobacillus</taxon>
    </lineage>
</organism>
<gene>
    <name evidence="2" type="ORF">GCM10011351_01190</name>
</gene>
<proteinExistence type="predicted"/>
<accession>A0A917TDS9</accession>
<protein>
    <recommendedName>
        <fullName evidence="1">Glucose-1-phosphate adenylyltransferase/Bifunctional protein GlmU-like C-terminal hexapeptide domain-containing protein</fullName>
    </recommendedName>
</protein>
<evidence type="ECO:0000313" key="2">
    <source>
        <dbReference type="EMBL" id="GGM19125.1"/>
    </source>
</evidence>
<keyword evidence="3" id="KW-1185">Reference proteome</keyword>
<dbReference type="SUPFAM" id="SSF51161">
    <property type="entry name" value="Trimeric LpxA-like enzymes"/>
    <property type="match status" value="1"/>
</dbReference>
<feature type="domain" description="Glucose-1-phosphate adenylyltransferase/Bifunctional protein GlmU-like C-terminal hexapeptide" evidence="1">
    <location>
        <begin position="4"/>
        <end position="40"/>
    </location>
</feature>
<dbReference type="EMBL" id="BMLG01000001">
    <property type="protein sequence ID" value="GGM19125.1"/>
    <property type="molecule type" value="Genomic_DNA"/>
</dbReference>
<reference evidence="2" key="1">
    <citation type="journal article" date="2014" name="Int. J. Syst. Evol. Microbiol.">
        <title>Complete genome sequence of Corynebacterium casei LMG S-19264T (=DSM 44701T), isolated from a smear-ripened cheese.</title>
        <authorList>
            <consortium name="US DOE Joint Genome Institute (JGI-PGF)"/>
            <person name="Walter F."/>
            <person name="Albersmeier A."/>
            <person name="Kalinowski J."/>
            <person name="Ruckert C."/>
        </authorList>
    </citation>
    <scope>NUCLEOTIDE SEQUENCE</scope>
    <source>
        <strain evidence="2">CGMCC 1.6333</strain>
    </source>
</reference>
<dbReference type="AlphaFoldDB" id="A0A917TDS9"/>